<evidence type="ECO:0000256" key="5">
    <source>
        <dbReference type="ARBA" id="ARBA00022605"/>
    </source>
</evidence>
<dbReference type="STRING" id="869210.Marky_0647"/>
<proteinExistence type="inferred from homology"/>
<evidence type="ECO:0000256" key="6">
    <source>
        <dbReference type="ARBA" id="ARBA00022679"/>
    </source>
</evidence>
<dbReference type="InterPro" id="IPR001917">
    <property type="entry name" value="Aminotrans_II_pyridoxalP_BS"/>
</dbReference>
<dbReference type="SUPFAM" id="SSF53383">
    <property type="entry name" value="PLP-dependent transferases"/>
    <property type="match status" value="1"/>
</dbReference>
<evidence type="ECO:0000259" key="10">
    <source>
        <dbReference type="Pfam" id="PF00155"/>
    </source>
</evidence>
<reference evidence="11 12" key="1">
    <citation type="journal article" date="2012" name="Stand. Genomic Sci.">
        <title>Complete genome sequence of the aerobic, heterotroph Marinithermus hydrothermalis type strain (T1(T)) from a deep-sea hydrothermal vent chimney.</title>
        <authorList>
            <person name="Copeland A."/>
            <person name="Gu W."/>
            <person name="Yasawong M."/>
            <person name="Lapidus A."/>
            <person name="Lucas S."/>
            <person name="Deshpande S."/>
            <person name="Pagani I."/>
            <person name="Tapia R."/>
            <person name="Cheng J.F."/>
            <person name="Goodwin L.A."/>
            <person name="Pitluck S."/>
            <person name="Liolios K."/>
            <person name="Ivanova N."/>
            <person name="Mavromatis K."/>
            <person name="Mikhailova N."/>
            <person name="Pati A."/>
            <person name="Chen A."/>
            <person name="Palaniappan K."/>
            <person name="Land M."/>
            <person name="Pan C."/>
            <person name="Brambilla E.M."/>
            <person name="Rohde M."/>
            <person name="Tindall B.J."/>
            <person name="Sikorski J."/>
            <person name="Goker M."/>
            <person name="Detter J.C."/>
            <person name="Bristow J."/>
            <person name="Eisen J.A."/>
            <person name="Markowitz V."/>
            <person name="Hugenholtz P."/>
            <person name="Kyrpides N.C."/>
            <person name="Klenk H.P."/>
            <person name="Woyke T."/>
        </authorList>
    </citation>
    <scope>NUCLEOTIDE SEQUENCE [LARGE SCALE GENOMIC DNA]</scope>
    <source>
        <strain evidence="12">DSM 14884 / JCM 11576 / T1</strain>
    </source>
</reference>
<feature type="domain" description="Aminotransferase class I/classII large" evidence="10">
    <location>
        <begin position="23"/>
        <end position="343"/>
    </location>
</feature>
<dbReference type="GO" id="GO:0004400">
    <property type="term" value="F:histidinol-phosphate transaminase activity"/>
    <property type="evidence" value="ECO:0007669"/>
    <property type="project" value="UniProtKB-UniRule"/>
</dbReference>
<dbReference type="AlphaFoldDB" id="F2NQ86"/>
<dbReference type="PROSITE" id="PS00599">
    <property type="entry name" value="AA_TRANSFER_CLASS_2"/>
    <property type="match status" value="1"/>
</dbReference>
<dbReference type="InterPro" id="IPR005861">
    <property type="entry name" value="HisP_aminotrans"/>
</dbReference>
<evidence type="ECO:0000256" key="7">
    <source>
        <dbReference type="ARBA" id="ARBA00022898"/>
    </source>
</evidence>
<evidence type="ECO:0000256" key="3">
    <source>
        <dbReference type="ARBA" id="ARBA00011738"/>
    </source>
</evidence>
<keyword evidence="12" id="KW-1185">Reference proteome</keyword>
<gene>
    <name evidence="9" type="primary">hisC</name>
    <name evidence="11" type="ordered locus">Marky_0647</name>
</gene>
<comment type="pathway">
    <text evidence="9">Amino-acid biosynthesis; L-histidine biosynthesis; L-histidine from 5-phospho-alpha-D-ribose 1-diphosphate: step 7/9.</text>
</comment>
<evidence type="ECO:0000256" key="2">
    <source>
        <dbReference type="ARBA" id="ARBA00007970"/>
    </source>
</evidence>
<evidence type="ECO:0000256" key="1">
    <source>
        <dbReference type="ARBA" id="ARBA00001933"/>
    </source>
</evidence>
<keyword evidence="8 9" id="KW-0368">Histidine biosynthesis</keyword>
<dbReference type="Gene3D" id="3.90.1150.10">
    <property type="entry name" value="Aspartate Aminotransferase, domain 1"/>
    <property type="match status" value="1"/>
</dbReference>
<keyword evidence="5 9" id="KW-0028">Amino-acid biosynthesis</keyword>
<comment type="similarity">
    <text evidence="2 9">Belongs to the class-II pyridoxal-phosphate-dependent aminotransferase family. Histidinol-phosphate aminotransferase subfamily.</text>
</comment>
<dbReference type="Pfam" id="PF00155">
    <property type="entry name" value="Aminotran_1_2"/>
    <property type="match status" value="1"/>
</dbReference>
<dbReference type="CDD" id="cd00609">
    <property type="entry name" value="AAT_like"/>
    <property type="match status" value="1"/>
</dbReference>
<dbReference type="HAMAP" id="MF_01023">
    <property type="entry name" value="HisC_aminotrans_2"/>
    <property type="match status" value="1"/>
</dbReference>
<keyword evidence="7 9" id="KW-0663">Pyridoxal phosphate</keyword>
<dbReference type="Gene3D" id="3.40.640.10">
    <property type="entry name" value="Type I PLP-dependent aspartate aminotransferase-like (Major domain)"/>
    <property type="match status" value="1"/>
</dbReference>
<accession>F2NQ86</accession>
<dbReference type="EC" id="2.6.1.9" evidence="9"/>
<evidence type="ECO:0000313" key="12">
    <source>
        <dbReference type="Proteomes" id="UP000007030"/>
    </source>
</evidence>
<dbReference type="PANTHER" id="PTHR42885:SF2">
    <property type="entry name" value="HISTIDINOL-PHOSPHATE AMINOTRANSFERASE"/>
    <property type="match status" value="1"/>
</dbReference>
<name>F2NQ86_MARHT</name>
<sequence>MKAFKPHVAAIPRYPYAKVQAPIKLDQNESPYDLPEEVKRAVLERLATLPFNRYPEMHAETLRETVADFEGWSERGVVLAPGSNVLIQTLVAAAQRVLDLEPSFPHYKLSATLTATPYQAVPLGEGFTLPVEALVAAMREAETPGVLFIPNPHAPTGTFYSPDALSQLADAASTYGWLMVVDEAYYQFAPAHFKRQAQGQGHVAILRTFSKAWGLAGVRVGYLLASEEIAEVVQNLLPPFVIPATTAALLQTVLEHPGYVAEHTERIRRERERVFVELKAHPTWKAYPSHANFLLIRTPDAEVAYKELLARGILVRRQDHYPGFEGCIRVSIGTPVENDAFLKAAFELGREGTKEDA</sequence>
<comment type="subunit">
    <text evidence="3 9">Homodimer.</text>
</comment>
<dbReference type="InterPro" id="IPR015424">
    <property type="entry name" value="PyrdxlP-dep_Trfase"/>
</dbReference>
<dbReference type="eggNOG" id="COG0079">
    <property type="taxonomic scope" value="Bacteria"/>
</dbReference>
<keyword evidence="4 9" id="KW-0032">Aminotransferase</keyword>
<dbReference type="GO" id="GO:0000105">
    <property type="term" value="P:L-histidine biosynthetic process"/>
    <property type="evidence" value="ECO:0007669"/>
    <property type="project" value="UniProtKB-UniRule"/>
</dbReference>
<evidence type="ECO:0000256" key="9">
    <source>
        <dbReference type="HAMAP-Rule" id="MF_01023"/>
    </source>
</evidence>
<evidence type="ECO:0000313" key="11">
    <source>
        <dbReference type="EMBL" id="AEB11397.1"/>
    </source>
</evidence>
<dbReference type="InterPro" id="IPR015422">
    <property type="entry name" value="PyrdxlP-dep_Trfase_small"/>
</dbReference>
<comment type="catalytic activity">
    <reaction evidence="9">
        <text>L-histidinol phosphate + 2-oxoglutarate = 3-(imidazol-4-yl)-2-oxopropyl phosphate + L-glutamate</text>
        <dbReference type="Rhea" id="RHEA:23744"/>
        <dbReference type="ChEBI" id="CHEBI:16810"/>
        <dbReference type="ChEBI" id="CHEBI:29985"/>
        <dbReference type="ChEBI" id="CHEBI:57766"/>
        <dbReference type="ChEBI" id="CHEBI:57980"/>
        <dbReference type="EC" id="2.6.1.9"/>
    </reaction>
</comment>
<dbReference type="UniPathway" id="UPA00031">
    <property type="reaction ID" value="UER00012"/>
</dbReference>
<organism evidence="11 12">
    <name type="scientific">Marinithermus hydrothermalis (strain DSM 14884 / JCM 11576 / T1)</name>
    <dbReference type="NCBI Taxonomy" id="869210"/>
    <lineage>
        <taxon>Bacteria</taxon>
        <taxon>Thermotogati</taxon>
        <taxon>Deinococcota</taxon>
        <taxon>Deinococci</taxon>
        <taxon>Thermales</taxon>
        <taxon>Thermaceae</taxon>
        <taxon>Marinithermus</taxon>
    </lineage>
</organism>
<dbReference type="GO" id="GO:0030170">
    <property type="term" value="F:pyridoxal phosphate binding"/>
    <property type="evidence" value="ECO:0007669"/>
    <property type="project" value="InterPro"/>
</dbReference>
<feature type="modified residue" description="N6-(pyridoxal phosphate)lysine" evidence="9">
    <location>
        <position position="211"/>
    </location>
</feature>
<dbReference type="KEGG" id="mhd:Marky_0647"/>
<evidence type="ECO:0000256" key="4">
    <source>
        <dbReference type="ARBA" id="ARBA00022576"/>
    </source>
</evidence>
<dbReference type="InterPro" id="IPR004839">
    <property type="entry name" value="Aminotransferase_I/II_large"/>
</dbReference>
<protein>
    <recommendedName>
        <fullName evidence="9">Histidinol-phosphate aminotransferase</fullName>
        <ecNumber evidence="9">2.6.1.9</ecNumber>
    </recommendedName>
    <alternativeName>
        <fullName evidence="9">Imidazole acetol-phosphate transaminase</fullName>
    </alternativeName>
</protein>
<dbReference type="HOGENOM" id="CLU_017584_3_1_0"/>
<dbReference type="Proteomes" id="UP000007030">
    <property type="component" value="Chromosome"/>
</dbReference>
<comment type="cofactor">
    <cofactor evidence="1 9">
        <name>pyridoxal 5'-phosphate</name>
        <dbReference type="ChEBI" id="CHEBI:597326"/>
    </cofactor>
</comment>
<dbReference type="PANTHER" id="PTHR42885">
    <property type="entry name" value="HISTIDINOL-PHOSPHATE AMINOTRANSFERASE-RELATED"/>
    <property type="match status" value="1"/>
</dbReference>
<evidence type="ECO:0000256" key="8">
    <source>
        <dbReference type="ARBA" id="ARBA00023102"/>
    </source>
</evidence>
<dbReference type="OrthoDB" id="9813612at2"/>
<keyword evidence="6 9" id="KW-0808">Transferase</keyword>
<dbReference type="EMBL" id="CP002630">
    <property type="protein sequence ID" value="AEB11397.1"/>
    <property type="molecule type" value="Genomic_DNA"/>
</dbReference>
<dbReference type="InterPro" id="IPR015421">
    <property type="entry name" value="PyrdxlP-dep_Trfase_major"/>
</dbReference>